<name>A0ABW9J326_9SPHI</name>
<gene>
    <name evidence="1" type="ORF">E6A44_005120</name>
</gene>
<evidence type="ECO:0008006" key="3">
    <source>
        <dbReference type="Google" id="ProtNLM"/>
    </source>
</evidence>
<comment type="caution">
    <text evidence="1">The sequence shown here is derived from an EMBL/GenBank/DDBJ whole genome shotgun (WGS) entry which is preliminary data.</text>
</comment>
<dbReference type="RefSeq" id="WP_138722052.1">
    <property type="nucleotide sequence ID" value="NZ_SSHJ02000001.1"/>
</dbReference>
<dbReference type="Proteomes" id="UP001517247">
    <property type="component" value="Unassembled WGS sequence"/>
</dbReference>
<accession>A0ABW9J326</accession>
<keyword evidence="2" id="KW-1185">Reference proteome</keyword>
<reference evidence="1 2" key="1">
    <citation type="submission" date="2024-12" db="EMBL/GenBank/DDBJ databases">
        <authorList>
            <person name="Hu S."/>
        </authorList>
    </citation>
    <scope>NUCLEOTIDE SEQUENCE [LARGE SCALE GENOMIC DNA]</scope>
    <source>
        <strain evidence="1 2">THG-T11</strain>
    </source>
</reference>
<evidence type="ECO:0000313" key="1">
    <source>
        <dbReference type="EMBL" id="MFN0254942.1"/>
    </source>
</evidence>
<protein>
    <recommendedName>
        <fullName evidence="3">DUF4274 domain-containing protein</fullName>
    </recommendedName>
</protein>
<sequence>MKTLTEIIANYRDTQDENLLEGFKFKHNGETEYGKIFDLNYWHRKDLVFTLYENYSLADKPLIKWLLNEEFKGYDAEADLPVYLTDLCAFMLYKLMEMEDVYDLFRVKFGAGTDNQFFVDIELVLGIDSEQTKQFLLNNPKNKRLNKQIIKTINWYESQPEHKLKDRETYINHFESKKIRWIKNDMEDTESYSRNQLM</sequence>
<proteinExistence type="predicted"/>
<dbReference type="EMBL" id="SSHJ02000001">
    <property type="protein sequence ID" value="MFN0254942.1"/>
    <property type="molecule type" value="Genomic_DNA"/>
</dbReference>
<organism evidence="1 2">
    <name type="scientific">Pedobacter ureilyticus</name>
    <dbReference type="NCBI Taxonomy" id="1393051"/>
    <lineage>
        <taxon>Bacteria</taxon>
        <taxon>Pseudomonadati</taxon>
        <taxon>Bacteroidota</taxon>
        <taxon>Sphingobacteriia</taxon>
        <taxon>Sphingobacteriales</taxon>
        <taxon>Sphingobacteriaceae</taxon>
        <taxon>Pedobacter</taxon>
    </lineage>
</organism>
<evidence type="ECO:0000313" key="2">
    <source>
        <dbReference type="Proteomes" id="UP001517247"/>
    </source>
</evidence>